<dbReference type="InterPro" id="IPR008271">
    <property type="entry name" value="Ser/Thr_kinase_AS"/>
</dbReference>
<dbReference type="GO" id="GO:0005634">
    <property type="term" value="C:nucleus"/>
    <property type="evidence" value="ECO:0000318"/>
    <property type="project" value="GO_Central"/>
</dbReference>
<name>A9UZS6_MONBE</name>
<dbReference type="InParanoid" id="A9UZS6"/>
<feature type="compositionally biased region" description="Low complexity" evidence="4">
    <location>
        <begin position="525"/>
        <end position="545"/>
    </location>
</feature>
<proteinExistence type="predicted"/>
<dbReference type="Gene3D" id="1.10.510.10">
    <property type="entry name" value="Transferase(Phosphotransferase) domain 1"/>
    <property type="match status" value="1"/>
</dbReference>
<keyword evidence="2 3" id="KW-0067">ATP-binding</keyword>
<feature type="region of interest" description="Disordered" evidence="4">
    <location>
        <begin position="512"/>
        <end position="565"/>
    </location>
</feature>
<dbReference type="Pfam" id="PF00069">
    <property type="entry name" value="Pkinase"/>
    <property type="match status" value="1"/>
</dbReference>
<dbReference type="InterPro" id="IPR000719">
    <property type="entry name" value="Prot_kinase_dom"/>
</dbReference>
<dbReference type="PROSITE" id="PS50096">
    <property type="entry name" value="IQ"/>
    <property type="match status" value="1"/>
</dbReference>
<dbReference type="GeneID" id="5891170"/>
<dbReference type="KEGG" id="mbr:MONBRDRAFT_25564"/>
<dbReference type="CDD" id="cd23767">
    <property type="entry name" value="IQCD"/>
    <property type="match status" value="1"/>
</dbReference>
<protein>
    <recommendedName>
        <fullName evidence="5">Protein kinase domain-containing protein</fullName>
    </recommendedName>
</protein>
<dbReference type="OMA" id="ENIMCHR"/>
<dbReference type="InterPro" id="IPR017441">
    <property type="entry name" value="Protein_kinase_ATP_BS"/>
</dbReference>
<dbReference type="InterPro" id="IPR011009">
    <property type="entry name" value="Kinase-like_dom_sf"/>
</dbReference>
<dbReference type="PROSITE" id="PS00108">
    <property type="entry name" value="PROTEIN_KINASE_ST"/>
    <property type="match status" value="1"/>
</dbReference>
<dbReference type="PROSITE" id="PS00107">
    <property type="entry name" value="PROTEIN_KINASE_ATP"/>
    <property type="match status" value="1"/>
</dbReference>
<gene>
    <name evidence="6" type="ORF">MONBRDRAFT_25564</name>
</gene>
<reference evidence="6 7" key="1">
    <citation type="journal article" date="2008" name="Nature">
        <title>The genome of the choanoflagellate Monosiga brevicollis and the origin of metazoans.</title>
        <authorList>
            <consortium name="JGI Sequencing"/>
            <person name="King N."/>
            <person name="Westbrook M.J."/>
            <person name="Young S.L."/>
            <person name="Kuo A."/>
            <person name="Abedin M."/>
            <person name="Chapman J."/>
            <person name="Fairclough S."/>
            <person name="Hellsten U."/>
            <person name="Isogai Y."/>
            <person name="Letunic I."/>
            <person name="Marr M."/>
            <person name="Pincus D."/>
            <person name="Putnam N."/>
            <person name="Rokas A."/>
            <person name="Wright K.J."/>
            <person name="Zuzow R."/>
            <person name="Dirks W."/>
            <person name="Good M."/>
            <person name="Goodstein D."/>
            <person name="Lemons D."/>
            <person name="Li W."/>
            <person name="Lyons J.B."/>
            <person name="Morris A."/>
            <person name="Nichols S."/>
            <person name="Richter D.J."/>
            <person name="Salamov A."/>
            <person name="Bork P."/>
            <person name="Lim W.A."/>
            <person name="Manning G."/>
            <person name="Miller W.T."/>
            <person name="McGinnis W."/>
            <person name="Shapiro H."/>
            <person name="Tjian R."/>
            <person name="Grigoriev I.V."/>
            <person name="Rokhsar D."/>
        </authorList>
    </citation>
    <scope>NUCLEOTIDE SEQUENCE [LARGE SCALE GENOMIC DNA]</scope>
    <source>
        <strain evidence="7">MX1 / ATCC 50154</strain>
    </source>
</reference>
<dbReference type="RefSeq" id="XP_001745994.1">
    <property type="nucleotide sequence ID" value="XM_001745942.1"/>
</dbReference>
<evidence type="ECO:0000259" key="5">
    <source>
        <dbReference type="PROSITE" id="PS50011"/>
    </source>
</evidence>
<dbReference type="EMBL" id="CH991551">
    <property type="protein sequence ID" value="EDQ89418.1"/>
    <property type="molecule type" value="Genomic_DNA"/>
</dbReference>
<evidence type="ECO:0000313" key="7">
    <source>
        <dbReference type="Proteomes" id="UP000001357"/>
    </source>
</evidence>
<feature type="domain" description="Protein kinase" evidence="5">
    <location>
        <begin position="194"/>
        <end position="440"/>
    </location>
</feature>
<sequence>MAGSEVVEPSGGWLCGGGQKRWQRRRNKAASNLSRQPSRYSRERILVMTTRAPEEAADLPIPSSPMVNPSPSPGASTPTTRAPSRAPARSSTSMASYPRHPAHSPADSYIDYAVSEAEMQALRTWSAIIIQKTWRGYATRARLTSNGGCIPYVAPNNGYRMRRKSVVRRDRLPDARFAEGRISDSSEVFALYQVNWGHQLGSGAFASVYPCHDVHRNCQIAAKVVDKAKVIFPPERDLMFQEIRILRTLDHPHCVKLFDVMEVSDAILLFMELLDGGDLFDRIENSGAFGESHARDIIAQCLAAVEYLHNKRIVHRDIKPENIMFASVPGHEPVVKLTDFGLSCTVDLPLRSLVGSPSYMAPEIAIQSSRGYSLPIDMWALGVVTHVALAGCTPYAAPNLDYSEVWRNVSTAGQDFIRMLLNPNPTLRLRARQASRHPWLFSPDAALAQDMRSLTMTRLSLTRQVSRSAAPKLPIPTPSPVERDALRATLTNRSLLSQLAISSGLDVFGDTSPAVRSDGSHSGHHSSPPLAGSPSSNESPYSVSPFQVERGWSEAPNLHVLTEDE</sequence>
<evidence type="ECO:0000256" key="4">
    <source>
        <dbReference type="SAM" id="MobiDB-lite"/>
    </source>
</evidence>
<dbReference type="Proteomes" id="UP000001357">
    <property type="component" value="Unassembled WGS sequence"/>
</dbReference>
<dbReference type="GO" id="GO:0044773">
    <property type="term" value="P:mitotic DNA damage checkpoint signaling"/>
    <property type="evidence" value="ECO:0000318"/>
    <property type="project" value="GO_Central"/>
</dbReference>
<dbReference type="PANTHER" id="PTHR24347">
    <property type="entry name" value="SERINE/THREONINE-PROTEIN KINASE"/>
    <property type="match status" value="1"/>
</dbReference>
<keyword evidence="1 3" id="KW-0547">Nucleotide-binding</keyword>
<feature type="region of interest" description="Disordered" evidence="4">
    <location>
        <begin position="1"/>
        <end position="103"/>
    </location>
</feature>
<dbReference type="eggNOG" id="KOG0032">
    <property type="taxonomic scope" value="Eukaryota"/>
</dbReference>
<evidence type="ECO:0000313" key="6">
    <source>
        <dbReference type="EMBL" id="EDQ89418.1"/>
    </source>
</evidence>
<accession>A9UZS6</accession>
<feature type="compositionally biased region" description="Low complexity" evidence="4">
    <location>
        <begin position="60"/>
        <end position="93"/>
    </location>
</feature>
<dbReference type="AlphaFoldDB" id="A9UZS6"/>
<evidence type="ECO:0000256" key="3">
    <source>
        <dbReference type="PROSITE-ProRule" id="PRU10141"/>
    </source>
</evidence>
<dbReference type="SMART" id="SM00220">
    <property type="entry name" value="S_TKc"/>
    <property type="match status" value="1"/>
</dbReference>
<keyword evidence="7" id="KW-1185">Reference proteome</keyword>
<dbReference type="STRING" id="81824.A9UZS6"/>
<dbReference type="SUPFAM" id="SSF56112">
    <property type="entry name" value="Protein kinase-like (PK-like)"/>
    <property type="match status" value="1"/>
</dbReference>
<dbReference type="GO" id="GO:0005524">
    <property type="term" value="F:ATP binding"/>
    <property type="evidence" value="ECO:0007669"/>
    <property type="project" value="UniProtKB-UniRule"/>
</dbReference>
<feature type="binding site" evidence="3">
    <location>
        <position position="223"/>
    </location>
    <ligand>
        <name>ATP</name>
        <dbReference type="ChEBI" id="CHEBI:30616"/>
    </ligand>
</feature>
<evidence type="ECO:0000256" key="1">
    <source>
        <dbReference type="ARBA" id="ARBA00022741"/>
    </source>
</evidence>
<organism evidence="6 7">
    <name type="scientific">Monosiga brevicollis</name>
    <name type="common">Choanoflagellate</name>
    <dbReference type="NCBI Taxonomy" id="81824"/>
    <lineage>
        <taxon>Eukaryota</taxon>
        <taxon>Choanoflagellata</taxon>
        <taxon>Craspedida</taxon>
        <taxon>Salpingoecidae</taxon>
        <taxon>Monosiga</taxon>
    </lineage>
</organism>
<feature type="compositionally biased region" description="Polar residues" evidence="4">
    <location>
        <begin position="29"/>
        <end position="39"/>
    </location>
</feature>
<dbReference type="GO" id="GO:0004674">
    <property type="term" value="F:protein serine/threonine kinase activity"/>
    <property type="evidence" value="ECO:0000318"/>
    <property type="project" value="GO_Central"/>
</dbReference>
<evidence type="ECO:0000256" key="2">
    <source>
        <dbReference type="ARBA" id="ARBA00022840"/>
    </source>
</evidence>
<dbReference type="PROSITE" id="PS50011">
    <property type="entry name" value="PROTEIN_KINASE_DOM"/>
    <property type="match status" value="1"/>
</dbReference>
<dbReference type="GO" id="GO:0005737">
    <property type="term" value="C:cytoplasm"/>
    <property type="evidence" value="ECO:0000318"/>
    <property type="project" value="GO_Central"/>
</dbReference>